<dbReference type="Proteomes" id="UP001155128">
    <property type="component" value="Unassembled WGS sequence"/>
</dbReference>
<name>A0A9X2EGT5_9SPHN</name>
<feature type="transmembrane region" description="Helical" evidence="1">
    <location>
        <begin position="247"/>
        <end position="266"/>
    </location>
</feature>
<dbReference type="InterPro" id="IPR005240">
    <property type="entry name" value="DUF389"/>
</dbReference>
<keyword evidence="3" id="KW-1185">Reference proteome</keyword>
<feature type="transmembrane region" description="Helical" evidence="1">
    <location>
        <begin position="122"/>
        <end position="142"/>
    </location>
</feature>
<keyword evidence="1" id="KW-0812">Transmembrane</keyword>
<reference evidence="2" key="1">
    <citation type="submission" date="2022-06" db="EMBL/GenBank/DDBJ databases">
        <title>Sphingomicrobium sedimins sp. nov., a marine bacterium isolated from tidal flat.</title>
        <authorList>
            <person name="Kim C.-H."/>
            <person name="Yoo Y."/>
            <person name="Kim J.-J."/>
        </authorList>
    </citation>
    <scope>NUCLEOTIDE SEQUENCE</scope>
    <source>
        <strain evidence="2">GRR-S6-50</strain>
    </source>
</reference>
<keyword evidence="1" id="KW-1133">Transmembrane helix</keyword>
<feature type="transmembrane region" description="Helical" evidence="1">
    <location>
        <begin position="157"/>
        <end position="175"/>
    </location>
</feature>
<feature type="transmembrane region" description="Helical" evidence="1">
    <location>
        <begin position="87"/>
        <end position="110"/>
    </location>
</feature>
<feature type="transmembrane region" description="Helical" evidence="1">
    <location>
        <begin position="182"/>
        <end position="203"/>
    </location>
</feature>
<proteinExistence type="predicted"/>
<feature type="transmembrane region" description="Helical" evidence="1">
    <location>
        <begin position="209"/>
        <end position="235"/>
    </location>
</feature>
<dbReference type="PANTHER" id="PTHR20992:SF9">
    <property type="entry name" value="AT15442P-RELATED"/>
    <property type="match status" value="1"/>
</dbReference>
<dbReference type="PANTHER" id="PTHR20992">
    <property type="entry name" value="AT15442P-RELATED"/>
    <property type="match status" value="1"/>
</dbReference>
<accession>A0A9X2EGT5</accession>
<comment type="caution">
    <text evidence="2">The sequence shown here is derived from an EMBL/GenBank/DDBJ whole genome shotgun (WGS) entry which is preliminary data.</text>
</comment>
<sequence length="515" mass="55033">MNGDQTGTAATQEAEQTQRRAFGDERVRMLALARQWWRRNIVKPVDQMAAIRRTKEECSLNGRYIFMTSMSAGIAVLGLILSSPAVVIGAMLLSPLMGPIIGAGFALAIWDVKWMRESSKTLFAGVLAAILLSAFITWMSPIQTVTSEIAARTRPNLLDLAVALFSALAGAYAMIKGRAGTIVGVAIAVALMPPLSVVGFGLATWNWSVFGGALMLFITNLVTIAAAAAAMARLYGFRTALSKKRGAIQSVIIVAALAILAVPLTISLSNIAFETRATRAINQALAREFDSRARFETPSIDWEATPLAIRSVVFTPDVEVEAERRAEAALTDSLGRPVDVEIEQFQVAVGEDAAEAALSAARSRAQAEATQRQIDMLIEKLALVAGVDEGDVIIDREKRRALVRARPIDGASLRAYRELEDRIAADATGWGVEIAPPARPLPPISIDEEGALDLDAVDLIAWAAKRTGNRITLQGPAEPLEAARAALAIRGVTVGLDADEDRDDIAASWSAPDAS</sequence>
<dbReference type="EMBL" id="JAMSHT010000001">
    <property type="protein sequence ID" value="MCM8557745.1"/>
    <property type="molecule type" value="Genomic_DNA"/>
</dbReference>
<organism evidence="2 3">
    <name type="scientific">Sphingomicrobium sediminis</name>
    <dbReference type="NCBI Taxonomy" id="2950949"/>
    <lineage>
        <taxon>Bacteria</taxon>
        <taxon>Pseudomonadati</taxon>
        <taxon>Pseudomonadota</taxon>
        <taxon>Alphaproteobacteria</taxon>
        <taxon>Sphingomonadales</taxon>
        <taxon>Sphingomonadaceae</taxon>
        <taxon>Sphingomicrobium</taxon>
    </lineage>
</organism>
<dbReference type="AlphaFoldDB" id="A0A9X2EGT5"/>
<evidence type="ECO:0000256" key="1">
    <source>
        <dbReference type="SAM" id="Phobius"/>
    </source>
</evidence>
<feature type="transmembrane region" description="Helical" evidence="1">
    <location>
        <begin position="62"/>
        <end position="81"/>
    </location>
</feature>
<evidence type="ECO:0000313" key="2">
    <source>
        <dbReference type="EMBL" id="MCM8557745.1"/>
    </source>
</evidence>
<dbReference type="RefSeq" id="WP_252114077.1">
    <property type="nucleotide sequence ID" value="NZ_JAMSHT010000001.1"/>
</dbReference>
<gene>
    <name evidence="2" type="ORF">NDO55_07925</name>
</gene>
<evidence type="ECO:0000313" key="3">
    <source>
        <dbReference type="Proteomes" id="UP001155128"/>
    </source>
</evidence>
<keyword evidence="1" id="KW-0472">Membrane</keyword>
<dbReference type="Pfam" id="PF04087">
    <property type="entry name" value="DUF389"/>
    <property type="match status" value="1"/>
</dbReference>
<protein>
    <submittedName>
        <fullName evidence="2">DUF389 domain-containing protein</fullName>
    </submittedName>
</protein>